<name>A0AA44KT26_9BACI</name>
<keyword evidence="1" id="KW-0175">Coiled coil</keyword>
<evidence type="ECO:0000313" key="4">
    <source>
        <dbReference type="Proteomes" id="UP000183185"/>
    </source>
</evidence>
<accession>A0AA44KT26</accession>
<feature type="transmembrane region" description="Helical" evidence="2">
    <location>
        <begin position="6"/>
        <end position="28"/>
    </location>
</feature>
<feature type="coiled-coil region" evidence="1">
    <location>
        <begin position="128"/>
        <end position="155"/>
    </location>
</feature>
<keyword evidence="2" id="KW-0812">Transmembrane</keyword>
<protein>
    <submittedName>
        <fullName evidence="3">Uncharacterized protein</fullName>
    </submittedName>
</protein>
<comment type="caution">
    <text evidence="3">The sequence shown here is derived from an EMBL/GenBank/DDBJ whole genome shotgun (WGS) entry which is preliminary data.</text>
</comment>
<dbReference type="RefSeq" id="WP_071747134.1">
    <property type="nucleotide sequence ID" value="NZ_MACH01000127.1"/>
</dbReference>
<evidence type="ECO:0000256" key="2">
    <source>
        <dbReference type="SAM" id="Phobius"/>
    </source>
</evidence>
<evidence type="ECO:0000256" key="1">
    <source>
        <dbReference type="SAM" id="Coils"/>
    </source>
</evidence>
<gene>
    <name evidence="3" type="ORF">BAQ49_02855</name>
</gene>
<organism evidence="3 4">
    <name type="scientific">Bacillus proteolyticus</name>
    <dbReference type="NCBI Taxonomy" id="2026192"/>
    <lineage>
        <taxon>Bacteria</taxon>
        <taxon>Bacillati</taxon>
        <taxon>Bacillota</taxon>
        <taxon>Bacilli</taxon>
        <taxon>Bacillales</taxon>
        <taxon>Bacillaceae</taxon>
        <taxon>Bacillus</taxon>
        <taxon>Bacillus cereus group</taxon>
    </lineage>
</organism>
<reference evidence="3 4" key="1">
    <citation type="submission" date="2016-06" db="EMBL/GenBank/DDBJ databases">
        <title>First insights into the genetic diversity and population structure of in the Bacillus cereus group bacteria from diverse marine environments.</title>
        <authorList>
            <person name="Liu Y."/>
            <person name="Lai Q."/>
            <person name="Shao Z."/>
        </authorList>
    </citation>
    <scope>NUCLEOTIDE SEQUENCE [LARGE SCALE GENOMIC DNA]</scope>
    <source>
        <strain evidence="3 4">TD42</strain>
    </source>
</reference>
<dbReference type="EMBL" id="MACH01000127">
    <property type="protein sequence ID" value="OJE39925.1"/>
    <property type="molecule type" value="Genomic_DNA"/>
</dbReference>
<keyword evidence="2" id="KW-0472">Membrane</keyword>
<proteinExistence type="predicted"/>
<dbReference type="Proteomes" id="UP000183185">
    <property type="component" value="Unassembled WGS sequence"/>
</dbReference>
<evidence type="ECO:0000313" key="3">
    <source>
        <dbReference type="EMBL" id="OJE39925.1"/>
    </source>
</evidence>
<sequence length="164" mass="19712">MPREYLVLIGAIFGGVITLIVTGINLYFNNRKQNTEFKRDKIEDIYLLIHELYDYLEVGIQDTNKTFPPKMYAGRQQEEQKLKREFKSGFDVKKQRLEMCVNLYCDSLLLQTNDYIKECEIYLEKYTEARYVEEIEELKKLQETLKEKKEYLLKSVYSEARKNY</sequence>
<keyword evidence="2" id="KW-1133">Transmembrane helix</keyword>
<dbReference type="AlphaFoldDB" id="A0AA44KT26"/>